<dbReference type="Pfam" id="PF01479">
    <property type="entry name" value="S4"/>
    <property type="match status" value="1"/>
</dbReference>
<evidence type="ECO:0000313" key="7">
    <source>
        <dbReference type="EMBL" id="MBD8028907.1"/>
    </source>
</evidence>
<keyword evidence="2 4" id="KW-0694">RNA-binding</keyword>
<keyword evidence="8" id="KW-1185">Reference proteome</keyword>
<dbReference type="InterPro" id="IPR036986">
    <property type="entry name" value="S4_RNA-bd_sf"/>
</dbReference>
<feature type="region of interest" description="Disordered" evidence="5">
    <location>
        <begin position="87"/>
        <end position="134"/>
    </location>
</feature>
<evidence type="ECO:0000256" key="4">
    <source>
        <dbReference type="PROSITE-ProRule" id="PRU00182"/>
    </source>
</evidence>
<evidence type="ECO:0000259" key="6">
    <source>
        <dbReference type="SMART" id="SM00363"/>
    </source>
</evidence>
<dbReference type="GO" id="GO:0003727">
    <property type="term" value="F:single-stranded RNA binding"/>
    <property type="evidence" value="ECO:0007669"/>
    <property type="project" value="InterPro"/>
</dbReference>
<dbReference type="SMART" id="SM00363">
    <property type="entry name" value="S4"/>
    <property type="match status" value="1"/>
</dbReference>
<comment type="similarity">
    <text evidence="1">Belongs to the HSP15 family.</text>
</comment>
<dbReference type="SUPFAM" id="SSF55174">
    <property type="entry name" value="Alpha-L RNA-binding motif"/>
    <property type="match status" value="1"/>
</dbReference>
<dbReference type="EMBL" id="JACSPR010000001">
    <property type="protein sequence ID" value="MBD8028907.1"/>
    <property type="molecule type" value="Genomic_DNA"/>
</dbReference>
<comment type="caution">
    <text evidence="7">The sequence shown here is derived from an EMBL/GenBank/DDBJ whole genome shotgun (WGS) entry which is preliminary data.</text>
</comment>
<dbReference type="RefSeq" id="WP_191732158.1">
    <property type="nucleotide sequence ID" value="NZ_JACSPR010000001.1"/>
</dbReference>
<dbReference type="GO" id="GO:0003677">
    <property type="term" value="F:DNA binding"/>
    <property type="evidence" value="ECO:0007669"/>
    <property type="project" value="UniProtKB-KW"/>
</dbReference>
<dbReference type="Proteomes" id="UP000650224">
    <property type="component" value="Unassembled WGS sequence"/>
</dbReference>
<organism evidence="7 8">
    <name type="scientific">Corynebacterium gallinarum</name>
    <dbReference type="NCBI Taxonomy" id="2762214"/>
    <lineage>
        <taxon>Bacteria</taxon>
        <taxon>Bacillati</taxon>
        <taxon>Actinomycetota</taxon>
        <taxon>Actinomycetes</taxon>
        <taxon>Mycobacteriales</taxon>
        <taxon>Corynebacteriaceae</taxon>
        <taxon>Corynebacterium</taxon>
    </lineage>
</organism>
<feature type="domain" description="RNA-binding S4" evidence="6">
    <location>
        <begin position="9"/>
        <end position="73"/>
    </location>
</feature>
<dbReference type="InterPro" id="IPR025708">
    <property type="entry name" value="HSP15"/>
</dbReference>
<dbReference type="PROSITE" id="PS50889">
    <property type="entry name" value="S4"/>
    <property type="match status" value="1"/>
</dbReference>
<evidence type="ECO:0000256" key="1">
    <source>
        <dbReference type="ARBA" id="ARBA00008396"/>
    </source>
</evidence>
<dbReference type="Gene3D" id="3.10.290.10">
    <property type="entry name" value="RNA-binding S4 domain"/>
    <property type="match status" value="1"/>
</dbReference>
<evidence type="ECO:0000256" key="3">
    <source>
        <dbReference type="ARBA" id="ARBA00023125"/>
    </source>
</evidence>
<sequence>MSDQDGKPVRIDAWVWAVRLYKTRSDAATACRAGHVKLNGQAVKPAQQVVPGDRVRVWVNHREYDVEVLRTIAKRVGAPIARTCYIDHTPPPPPMEVFASVPRRDRGAGRPTKKERREMDRFRGGGPGGGLTDD</sequence>
<dbReference type="CDD" id="cd00165">
    <property type="entry name" value="S4"/>
    <property type="match status" value="1"/>
</dbReference>
<reference evidence="7 8" key="1">
    <citation type="submission" date="2020-08" db="EMBL/GenBank/DDBJ databases">
        <title>A Genomic Blueprint of the Chicken Gut Microbiome.</title>
        <authorList>
            <person name="Gilroy R."/>
            <person name="Ravi A."/>
            <person name="Getino M."/>
            <person name="Pursley I."/>
            <person name="Horton D.L."/>
            <person name="Alikhan N.-F."/>
            <person name="Baker D."/>
            <person name="Gharbi K."/>
            <person name="Hall N."/>
            <person name="Watson M."/>
            <person name="Adriaenssens E.M."/>
            <person name="Foster-Nyarko E."/>
            <person name="Jarju S."/>
            <person name="Secka A."/>
            <person name="Antonio M."/>
            <person name="Oren A."/>
            <person name="Chaudhuri R."/>
            <person name="La Ragione R.M."/>
            <person name="Hildebrand F."/>
            <person name="Pallen M.J."/>
        </authorList>
    </citation>
    <scope>NUCLEOTIDE SEQUENCE [LARGE SCALE GENOMIC DNA]</scope>
    <source>
        <strain evidence="7 8">Sa1YVA5</strain>
    </source>
</reference>
<accession>A0A8I0L9R6</accession>
<dbReference type="InterPro" id="IPR002942">
    <property type="entry name" value="S4_RNA-bd"/>
</dbReference>
<protein>
    <submittedName>
        <fullName evidence="7">RNA-binding S4 domain-containing protein</fullName>
    </submittedName>
</protein>
<dbReference type="PIRSF" id="PIRSF016821">
    <property type="entry name" value="HSP15"/>
    <property type="match status" value="1"/>
</dbReference>
<name>A0A8I0L9R6_9CORY</name>
<evidence type="ECO:0000313" key="8">
    <source>
        <dbReference type="Proteomes" id="UP000650224"/>
    </source>
</evidence>
<evidence type="ECO:0000256" key="2">
    <source>
        <dbReference type="ARBA" id="ARBA00022884"/>
    </source>
</evidence>
<dbReference type="AlphaFoldDB" id="A0A8I0L9R6"/>
<feature type="compositionally biased region" description="Gly residues" evidence="5">
    <location>
        <begin position="124"/>
        <end position="134"/>
    </location>
</feature>
<dbReference type="GO" id="GO:0043023">
    <property type="term" value="F:ribosomal large subunit binding"/>
    <property type="evidence" value="ECO:0007669"/>
    <property type="project" value="InterPro"/>
</dbReference>
<proteinExistence type="inferred from homology"/>
<evidence type="ECO:0000256" key="5">
    <source>
        <dbReference type="SAM" id="MobiDB-lite"/>
    </source>
</evidence>
<gene>
    <name evidence="7" type="ORF">H9627_00950</name>
</gene>
<dbReference type="GO" id="GO:0034605">
    <property type="term" value="P:cellular response to heat"/>
    <property type="evidence" value="ECO:0007669"/>
    <property type="project" value="InterPro"/>
</dbReference>
<keyword evidence="3" id="KW-0238">DNA-binding</keyword>